<feature type="transmembrane region" description="Helical" evidence="10">
    <location>
        <begin position="90"/>
        <end position="109"/>
    </location>
</feature>
<evidence type="ECO:0000256" key="8">
    <source>
        <dbReference type="ARBA" id="ARBA00035585"/>
    </source>
</evidence>
<evidence type="ECO:0000256" key="1">
    <source>
        <dbReference type="ARBA" id="ARBA00004651"/>
    </source>
</evidence>
<dbReference type="GO" id="GO:0046872">
    <property type="term" value="F:metal ion binding"/>
    <property type="evidence" value="ECO:0007669"/>
    <property type="project" value="UniProtKB-KW"/>
</dbReference>
<evidence type="ECO:0000256" key="10">
    <source>
        <dbReference type="HAMAP-Rule" id="MF_00454"/>
    </source>
</evidence>
<evidence type="ECO:0000313" key="14">
    <source>
        <dbReference type="Proteomes" id="UP000260457"/>
    </source>
</evidence>
<dbReference type="Proteomes" id="UP000260457">
    <property type="component" value="Chromosome"/>
</dbReference>
<comment type="subcellular location">
    <subcellularLocation>
        <location evidence="1 10">Cell membrane</location>
        <topology evidence="1 10">Multi-pass membrane protein</topology>
    </subcellularLocation>
</comment>
<dbReference type="Pfam" id="PF02537">
    <property type="entry name" value="CRCB"/>
    <property type="match status" value="1"/>
</dbReference>
<dbReference type="Proteomes" id="UP000220106">
    <property type="component" value="Unassembled WGS sequence"/>
</dbReference>
<comment type="similarity">
    <text evidence="7 10">Belongs to the fluoride channel Fluc/FEX (TC 1.A.43) family.</text>
</comment>
<comment type="activity regulation">
    <text evidence="10">Na(+) is not transported, but it plays an essential structural role and its presence is essential for fluoride channel function.</text>
</comment>
<dbReference type="PANTHER" id="PTHR28259:SF1">
    <property type="entry name" value="FLUORIDE EXPORT PROTEIN 1-RELATED"/>
    <property type="match status" value="1"/>
</dbReference>
<evidence type="ECO:0000313" key="11">
    <source>
        <dbReference type="EMBL" id="AXN40351.1"/>
    </source>
</evidence>
<keyword evidence="5 10" id="KW-0472">Membrane</keyword>
<comment type="catalytic activity">
    <reaction evidence="8">
        <text>fluoride(in) = fluoride(out)</text>
        <dbReference type="Rhea" id="RHEA:76159"/>
        <dbReference type="ChEBI" id="CHEBI:17051"/>
    </reaction>
    <physiologicalReaction direction="left-to-right" evidence="8">
        <dbReference type="Rhea" id="RHEA:76160"/>
    </physiologicalReaction>
</comment>
<keyword evidence="10" id="KW-0406">Ion transport</keyword>
<organism evidence="12 13">
    <name type="scientific">Peribacillus butanolivorans</name>
    <dbReference type="NCBI Taxonomy" id="421767"/>
    <lineage>
        <taxon>Bacteria</taxon>
        <taxon>Bacillati</taxon>
        <taxon>Bacillota</taxon>
        <taxon>Bacilli</taxon>
        <taxon>Bacillales</taxon>
        <taxon>Bacillaceae</taxon>
        <taxon>Peribacillus</taxon>
    </lineage>
</organism>
<evidence type="ECO:0000256" key="7">
    <source>
        <dbReference type="ARBA" id="ARBA00035120"/>
    </source>
</evidence>
<feature type="transmembrane region" description="Helical" evidence="10">
    <location>
        <begin position="60"/>
        <end position="83"/>
    </location>
</feature>
<keyword evidence="10" id="KW-0813">Transport</keyword>
<gene>
    <name evidence="10" type="primary">fluC</name>
    <name evidence="10" type="synonym">crcB</name>
    <name evidence="12" type="ORF">CN689_08060</name>
    <name evidence="11" type="ORF">DTO10_19590</name>
</gene>
<dbReference type="GO" id="GO:0062054">
    <property type="term" value="F:fluoride channel activity"/>
    <property type="evidence" value="ECO:0007669"/>
    <property type="project" value="UniProtKB-UniRule"/>
</dbReference>
<evidence type="ECO:0000256" key="2">
    <source>
        <dbReference type="ARBA" id="ARBA00022475"/>
    </source>
</evidence>
<evidence type="ECO:0000256" key="6">
    <source>
        <dbReference type="ARBA" id="ARBA00023303"/>
    </source>
</evidence>
<evidence type="ECO:0000256" key="3">
    <source>
        <dbReference type="ARBA" id="ARBA00022692"/>
    </source>
</evidence>
<dbReference type="EMBL" id="CP030926">
    <property type="protein sequence ID" value="AXN40351.1"/>
    <property type="molecule type" value="Genomic_DNA"/>
</dbReference>
<keyword evidence="10" id="KW-0915">Sodium</keyword>
<dbReference type="GO" id="GO:0005886">
    <property type="term" value="C:plasma membrane"/>
    <property type="evidence" value="ECO:0007669"/>
    <property type="project" value="UniProtKB-SubCell"/>
</dbReference>
<proteinExistence type="inferred from homology"/>
<dbReference type="HAMAP" id="MF_00454">
    <property type="entry name" value="FluC"/>
    <property type="match status" value="1"/>
</dbReference>
<keyword evidence="14" id="KW-1185">Reference proteome</keyword>
<keyword evidence="10" id="KW-0479">Metal-binding</keyword>
<feature type="transmembrane region" description="Helical" evidence="10">
    <location>
        <begin position="32"/>
        <end position="54"/>
    </location>
</feature>
<evidence type="ECO:0000256" key="4">
    <source>
        <dbReference type="ARBA" id="ARBA00022989"/>
    </source>
</evidence>
<sequence>MVFFQKRACIILICYNESTCEKKFEVITMLRFKSVLAVGFGGAVGALLRYLVILTTAHSFFPFGTLLINIVGSFILGLLNGYFATKKNSLVFLALGSGLCGGFTTMSTFSQEIVNLLQVSLIYTGMYLGATVLFGLIAGFLGLSFFDRRRGETV</sequence>
<evidence type="ECO:0000256" key="9">
    <source>
        <dbReference type="ARBA" id="ARBA00049940"/>
    </source>
</evidence>
<feature type="transmembrane region" description="Helical" evidence="10">
    <location>
        <begin position="121"/>
        <end position="146"/>
    </location>
</feature>
<feature type="binding site" evidence="10">
    <location>
        <position position="104"/>
    </location>
    <ligand>
        <name>Na(+)</name>
        <dbReference type="ChEBI" id="CHEBI:29101"/>
        <note>structural</note>
    </ligand>
</feature>
<dbReference type="EMBL" id="NUEQ01000013">
    <property type="protein sequence ID" value="PEJ35259.1"/>
    <property type="molecule type" value="Genomic_DNA"/>
</dbReference>
<dbReference type="KEGG" id="pbut:DTO10_19590"/>
<keyword evidence="2 10" id="KW-1003">Cell membrane</keyword>
<accession>A0AAX0S4S8</accession>
<name>A0AAX0S4S8_9BACI</name>
<keyword evidence="4 10" id="KW-1133">Transmembrane helix</keyword>
<dbReference type="GO" id="GO:0140114">
    <property type="term" value="P:cellular detoxification of fluoride"/>
    <property type="evidence" value="ECO:0007669"/>
    <property type="project" value="UniProtKB-UniRule"/>
</dbReference>
<dbReference type="InterPro" id="IPR003691">
    <property type="entry name" value="FluC"/>
</dbReference>
<evidence type="ECO:0000313" key="13">
    <source>
        <dbReference type="Proteomes" id="UP000220106"/>
    </source>
</evidence>
<feature type="binding site" evidence="10">
    <location>
        <position position="101"/>
    </location>
    <ligand>
        <name>Na(+)</name>
        <dbReference type="ChEBI" id="CHEBI:29101"/>
        <note>structural</note>
    </ligand>
</feature>
<keyword evidence="6 10" id="KW-0407">Ion channel</keyword>
<dbReference type="AlphaFoldDB" id="A0AAX0S4S8"/>
<evidence type="ECO:0000256" key="5">
    <source>
        <dbReference type="ARBA" id="ARBA00023136"/>
    </source>
</evidence>
<reference evidence="11 14" key="2">
    <citation type="submission" date="2018-07" db="EMBL/GenBank/DDBJ databases">
        <title>The molecular basis for the intramolecular migration of carboxyl group in the catabolism of para-hydroxybenzoate via gentisate.</title>
        <authorList>
            <person name="Zhao H."/>
            <person name="Xu Y."/>
            <person name="Lin S."/>
            <person name="Spain J.C."/>
            <person name="Zhou N.-Y."/>
        </authorList>
    </citation>
    <scope>NUCLEOTIDE SEQUENCE [LARGE SCALE GENOMIC DNA]</scope>
    <source>
        <strain evidence="11 14">PHB-7a</strain>
    </source>
</reference>
<evidence type="ECO:0000313" key="12">
    <source>
        <dbReference type="EMBL" id="PEJ35259.1"/>
    </source>
</evidence>
<dbReference type="PANTHER" id="PTHR28259">
    <property type="entry name" value="FLUORIDE EXPORT PROTEIN 1-RELATED"/>
    <property type="match status" value="1"/>
</dbReference>
<reference evidence="12 13" key="1">
    <citation type="submission" date="2017-09" db="EMBL/GenBank/DDBJ databases">
        <title>Large-scale bioinformatics analysis of Bacillus genomes uncovers conserved roles of natural products in bacterial physiology.</title>
        <authorList>
            <consortium name="Agbiome Team Llc"/>
            <person name="Bleich R.M."/>
            <person name="Kirk G.J."/>
            <person name="Santa Maria K.C."/>
            <person name="Allen S.E."/>
            <person name="Farag S."/>
            <person name="Shank E.A."/>
            <person name="Bowers A."/>
        </authorList>
    </citation>
    <scope>NUCLEOTIDE SEQUENCE [LARGE SCALE GENOMIC DNA]</scope>
    <source>
        <strain evidence="12 13">AFS003229</strain>
    </source>
</reference>
<keyword evidence="3 10" id="KW-0812">Transmembrane</keyword>
<comment type="function">
    <text evidence="9 10">Fluoride-specific ion channel. Important for reducing fluoride concentration in the cell, thus reducing its toxicity.</text>
</comment>
<protein>
    <recommendedName>
        <fullName evidence="10">Fluoride-specific ion channel FluC</fullName>
    </recommendedName>
</protein>